<dbReference type="AlphaFoldDB" id="A0A9N9BNX7"/>
<evidence type="ECO:0000313" key="3">
    <source>
        <dbReference type="EMBL" id="CAG8571062.1"/>
    </source>
</evidence>
<dbReference type="Proteomes" id="UP000789342">
    <property type="component" value="Unassembled WGS sequence"/>
</dbReference>
<sequence length="773" mass="87006">MQITTESTGSNALLPQGEDKFSNDSQNTNANLDGTMSTIGTSDNSEILSEIGNSSNDWLKSNTQENDYEFVGLESTMENSIQHFLQYQQNFCKLVQEYEECAQPDPNYLEQQRIPDSIGHPLLSDYKSLMTSIFYNPNYPDQMIYLQKNRESTTNRSLEELIEGQGFRILNEEKFGESSVGRFIAGINSQELTPGKNSRSLYMSEDNKNSAQSINEALSITTFCNPNYPDQIVHLQQTQSDGQELENDKDHSNPNIPMLLKKVGFIKLKIKEIGSSINGNINSSDDNKEIDRGVRGSVEKSTSGQRSHPYLSEDHSSNTVSAEAHLQRMQVDVQQKKECEVKPNILTASHEGNVVKSKTKESVYPLCGRSSDSNIDDGIANQALNEGSMLRQRKSSTLINGSPLPIENPPPKRRGTLWKQYITPKNLLAFLVVIISLVASMHKITLSNFNEHGPSHNYEKNSMNSIADSTENLVNGMGEVDLPPSDSIMKGTVLYKQFANAIESSPAFKKNGATIAEYLRQFSKKIFDAGIAFEAMYRKGDMLFWVLETQVNLILNKLNPSLFGQIFSRDDASYISSRLEEISKEIVSFERKLKKAMDAMEDAENTRDSAERSLVQGRNEAEKFVDSRLKDKANSLEFEIEAEKPSDSKSRKGAKKIVDKGSKSGKYRLTRISQFLEANSDNDRDYQNAKKHLEQAGEILDLLSHTAKGLDEIQKLLTNYRYSLEDAKPEVMGKTSVSKDEIDKLKKLIEDVKRYHQKFVKKSDPLSIDDAFY</sequence>
<accession>A0A9N9BNX7</accession>
<feature type="coiled-coil region" evidence="1">
    <location>
        <begin position="579"/>
        <end position="620"/>
    </location>
</feature>
<feature type="compositionally biased region" description="Polar residues" evidence="2">
    <location>
        <begin position="23"/>
        <end position="41"/>
    </location>
</feature>
<proteinExistence type="predicted"/>
<evidence type="ECO:0000256" key="1">
    <source>
        <dbReference type="SAM" id="Coils"/>
    </source>
</evidence>
<feature type="region of interest" description="Disordered" evidence="2">
    <location>
        <begin position="277"/>
        <end position="322"/>
    </location>
</feature>
<organism evidence="3 4">
    <name type="scientific">Acaulospora morrowiae</name>
    <dbReference type="NCBI Taxonomy" id="94023"/>
    <lineage>
        <taxon>Eukaryota</taxon>
        <taxon>Fungi</taxon>
        <taxon>Fungi incertae sedis</taxon>
        <taxon>Mucoromycota</taxon>
        <taxon>Glomeromycotina</taxon>
        <taxon>Glomeromycetes</taxon>
        <taxon>Diversisporales</taxon>
        <taxon>Acaulosporaceae</taxon>
        <taxon>Acaulospora</taxon>
    </lineage>
</organism>
<dbReference type="OrthoDB" id="2387621at2759"/>
<dbReference type="EMBL" id="CAJVPV010004321">
    <property type="protein sequence ID" value="CAG8571062.1"/>
    <property type="molecule type" value="Genomic_DNA"/>
</dbReference>
<reference evidence="3" key="1">
    <citation type="submission" date="2021-06" db="EMBL/GenBank/DDBJ databases">
        <authorList>
            <person name="Kallberg Y."/>
            <person name="Tangrot J."/>
            <person name="Rosling A."/>
        </authorList>
    </citation>
    <scope>NUCLEOTIDE SEQUENCE</scope>
    <source>
        <strain evidence="3">CL551</strain>
    </source>
</reference>
<feature type="compositionally biased region" description="Polar residues" evidence="2">
    <location>
        <begin position="1"/>
        <end position="13"/>
    </location>
</feature>
<name>A0A9N9BNX7_9GLOM</name>
<feature type="region of interest" description="Disordered" evidence="2">
    <location>
        <begin position="1"/>
        <end position="41"/>
    </location>
</feature>
<protein>
    <submittedName>
        <fullName evidence="3">7631_t:CDS:1</fullName>
    </submittedName>
</protein>
<feature type="region of interest" description="Disordered" evidence="2">
    <location>
        <begin position="641"/>
        <end position="660"/>
    </location>
</feature>
<gene>
    <name evidence="3" type="ORF">AMORRO_LOCUS6470</name>
</gene>
<feature type="compositionally biased region" description="Basic and acidic residues" evidence="2">
    <location>
        <begin position="285"/>
        <end position="298"/>
    </location>
</feature>
<evidence type="ECO:0000256" key="2">
    <source>
        <dbReference type="SAM" id="MobiDB-lite"/>
    </source>
</evidence>
<evidence type="ECO:0000313" key="4">
    <source>
        <dbReference type="Proteomes" id="UP000789342"/>
    </source>
</evidence>
<keyword evidence="4" id="KW-1185">Reference proteome</keyword>
<keyword evidence="1" id="KW-0175">Coiled coil</keyword>
<comment type="caution">
    <text evidence="3">The sequence shown here is derived from an EMBL/GenBank/DDBJ whole genome shotgun (WGS) entry which is preliminary data.</text>
</comment>